<name>A0A521FYU9_9BACT</name>
<organism evidence="1 2">
    <name type="scientific">Candidatus Electronema aureum</name>
    <dbReference type="NCBI Taxonomy" id="2005002"/>
    <lineage>
        <taxon>Bacteria</taxon>
        <taxon>Pseudomonadati</taxon>
        <taxon>Thermodesulfobacteriota</taxon>
        <taxon>Desulfobulbia</taxon>
        <taxon>Desulfobulbales</taxon>
        <taxon>Desulfobulbaceae</taxon>
        <taxon>Candidatus Electronema</taxon>
    </lineage>
</organism>
<dbReference type="Proteomes" id="UP000316238">
    <property type="component" value="Unassembled WGS sequence"/>
</dbReference>
<accession>A0A521FYU9</accession>
<evidence type="ECO:0000313" key="2">
    <source>
        <dbReference type="Proteomes" id="UP000316238"/>
    </source>
</evidence>
<keyword evidence="2" id="KW-1185">Reference proteome</keyword>
<proteinExistence type="predicted"/>
<dbReference type="AlphaFoldDB" id="A0A521FYU9"/>
<comment type="caution">
    <text evidence="1">The sequence shown here is derived from an EMBL/GenBank/DDBJ whole genome shotgun (WGS) entry which is preliminary data.</text>
</comment>
<protein>
    <submittedName>
        <fullName evidence="1">Uncharacterized protein</fullName>
    </submittedName>
</protein>
<sequence length="272" mass="31723">MVDFLDIIYNCPSSKPLLPLAHTTKSDNLDSIVMSGLKKDSNKGVGLFFYYGLPFFIINERVDFKKNPCSVDISFSKPMGLLVKSDAIKYAKKIYPFDSGGYKKFRHLLNDDSIILQNFEIKNEEYFFNKEVPSKIVTRYFSNNKGYVNGNSTANFNTYPYICSGNIDNRDQLLDRLYKSEENEQADWRKRAIEVLIHQDIDFEYIEVIILSSPIHLPINDDFNRKISKFNVKIIYYDEDEYDSVPKDFGPKNDYILLHEKVKNYLSISKKL</sequence>
<gene>
    <name evidence="1" type="ORF">CDV28_1486</name>
</gene>
<dbReference type="EMBL" id="NQJD01000048">
    <property type="protein sequence ID" value="TAA73934.1"/>
    <property type="molecule type" value="Genomic_DNA"/>
</dbReference>
<evidence type="ECO:0000313" key="1">
    <source>
        <dbReference type="EMBL" id="TAA73934.1"/>
    </source>
</evidence>
<reference evidence="1" key="1">
    <citation type="submission" date="2017-07" db="EMBL/GenBank/DDBJ databases">
        <title>The cable genome - Insights into the physiology and evolution of filamentous bacteria capable of sulfide oxidation via long distance electron transfer.</title>
        <authorList>
            <person name="Thorup C."/>
            <person name="Bjerg J.T."/>
            <person name="Schreiber L."/>
            <person name="Nielsen L.P."/>
            <person name="Kjeldsen K.U."/>
            <person name="Boesen T."/>
            <person name="Boggild A."/>
            <person name="Meysman F."/>
            <person name="Geelhoed J."/>
            <person name="Schramm A."/>
        </authorList>
    </citation>
    <scope>NUCLEOTIDE SEQUENCE [LARGE SCALE GENOMIC DNA]</scope>
    <source>
        <strain evidence="1">GS</strain>
    </source>
</reference>